<gene>
    <name evidence="3" type="ORF">C4F50_01970</name>
</gene>
<keyword evidence="4" id="KW-1185">Reference proteome</keyword>
<evidence type="ECO:0000256" key="1">
    <source>
        <dbReference type="SAM" id="Coils"/>
    </source>
</evidence>
<feature type="coiled-coil region" evidence="1">
    <location>
        <begin position="71"/>
        <end position="102"/>
    </location>
</feature>
<keyword evidence="1" id="KW-0175">Coiled coil</keyword>
<feature type="transmembrane region" description="Helical" evidence="2">
    <location>
        <begin position="52"/>
        <end position="73"/>
    </location>
</feature>
<evidence type="ECO:0008006" key="5">
    <source>
        <dbReference type="Google" id="ProtNLM"/>
    </source>
</evidence>
<keyword evidence="2" id="KW-0472">Membrane</keyword>
<dbReference type="Proteomes" id="UP000640614">
    <property type="component" value="Unassembled WGS sequence"/>
</dbReference>
<evidence type="ECO:0000313" key="3">
    <source>
        <dbReference type="EMBL" id="MBE8723695.1"/>
    </source>
</evidence>
<proteinExistence type="predicted"/>
<comment type="caution">
    <text evidence="3">The sequence shown here is derived from an EMBL/GenBank/DDBJ whole genome shotgun (WGS) entry which is preliminary data.</text>
</comment>
<evidence type="ECO:0000313" key="4">
    <source>
        <dbReference type="Proteomes" id="UP000640614"/>
    </source>
</evidence>
<sequence length="303" mass="36445">MKKDINNIEEKDTNFIIITIVVSFIIIGFWFLSYYQLKDLSPTERGTFGDMFGAVNAIYSGLALAGIVLTILLQRKELKLQREELRDTRKEFETQNETLKLQRFENTFFNLLNQHHQIVNAIDLRYYKKKEKERSNYFRSTEPIGRSKPEEKEVVVISGRDVFRYRYNQMYNDLDAEENKYEEIYMNHYGKAQTDFGHYFRNLYRMIKIVEQTDFFYDSTKVSGKEIFDIKYKYTSIIRSQISDYELLWLFYNCLSDNGIEKFKDYVERYSFLKNIQKKLIPFQSHIDKYKPIAFNPDPQSFL</sequence>
<dbReference type="InterPro" id="IPR031709">
    <property type="entry name" value="PutAbiC"/>
</dbReference>
<reference evidence="3 4" key="1">
    <citation type="submission" date="2018-07" db="EMBL/GenBank/DDBJ databases">
        <title>Genome assembly of strain KB82.</title>
        <authorList>
            <person name="Kukolya J."/>
            <person name="Horvath B."/>
            <person name="Nagy I."/>
            <person name="Toth A."/>
        </authorList>
    </citation>
    <scope>NUCLEOTIDE SEQUENCE [LARGE SCALE GENOMIC DNA]</scope>
    <source>
        <strain evidence="3 4">Kb82</strain>
    </source>
</reference>
<dbReference type="EMBL" id="PRDM01000001">
    <property type="protein sequence ID" value="MBE8723695.1"/>
    <property type="molecule type" value="Genomic_DNA"/>
</dbReference>
<organism evidence="3 4">
    <name type="scientific">Flavobacterium hungaricum</name>
    <dbReference type="NCBI Taxonomy" id="2082725"/>
    <lineage>
        <taxon>Bacteria</taxon>
        <taxon>Pseudomonadati</taxon>
        <taxon>Bacteroidota</taxon>
        <taxon>Flavobacteriia</taxon>
        <taxon>Flavobacteriales</taxon>
        <taxon>Flavobacteriaceae</taxon>
        <taxon>Flavobacterium</taxon>
    </lineage>
</organism>
<keyword evidence="2" id="KW-1133">Transmembrane helix</keyword>
<dbReference type="RefSeq" id="WP_193844743.1">
    <property type="nucleotide sequence ID" value="NZ_PRDM01000001.1"/>
</dbReference>
<accession>A0ABR9TED2</accession>
<keyword evidence="2" id="KW-0812">Transmembrane</keyword>
<feature type="transmembrane region" description="Helical" evidence="2">
    <location>
        <begin position="12"/>
        <end position="32"/>
    </location>
</feature>
<evidence type="ECO:0000256" key="2">
    <source>
        <dbReference type="SAM" id="Phobius"/>
    </source>
</evidence>
<name>A0ABR9TED2_9FLAO</name>
<dbReference type="Pfam" id="PF16872">
    <property type="entry name" value="putAbiC"/>
    <property type="match status" value="1"/>
</dbReference>
<protein>
    <recommendedName>
        <fullName evidence="5">Phage abortive infection protein</fullName>
    </recommendedName>
</protein>